<reference evidence="1 2" key="1">
    <citation type="submission" date="2023-03" db="EMBL/GenBank/DDBJ databases">
        <title>Genome insight into feeding habits of ladybird beetles.</title>
        <authorList>
            <person name="Li H.-S."/>
            <person name="Huang Y.-H."/>
            <person name="Pang H."/>
        </authorList>
    </citation>
    <scope>NUCLEOTIDE SEQUENCE [LARGE SCALE GENOMIC DNA]</scope>
    <source>
        <strain evidence="1">SYSU_2023b</strain>
        <tissue evidence="1">Whole body</tissue>
    </source>
</reference>
<dbReference type="Proteomes" id="UP001431783">
    <property type="component" value="Unassembled WGS sequence"/>
</dbReference>
<keyword evidence="2" id="KW-1185">Reference proteome</keyword>
<proteinExistence type="predicted"/>
<name>A0AAW1TPG8_9CUCU</name>
<dbReference type="AlphaFoldDB" id="A0AAW1TPG8"/>
<comment type="caution">
    <text evidence="1">The sequence shown here is derived from an EMBL/GenBank/DDBJ whole genome shotgun (WGS) entry which is preliminary data.</text>
</comment>
<evidence type="ECO:0000313" key="1">
    <source>
        <dbReference type="EMBL" id="KAK9870066.1"/>
    </source>
</evidence>
<protein>
    <submittedName>
        <fullName evidence="1">Uncharacterized protein</fullName>
    </submittedName>
</protein>
<evidence type="ECO:0000313" key="2">
    <source>
        <dbReference type="Proteomes" id="UP001431783"/>
    </source>
</evidence>
<sequence>MLLNFSAHLLKEVFVEKTSKILRFVVPSSADGVACLLDCKLKSSITNFFDNVDNHTSSSLETDCTHLLKSYEFYLYLMKETLRDDEVIRKRFDVID</sequence>
<dbReference type="EMBL" id="JARQZJ010000002">
    <property type="protein sequence ID" value="KAK9870066.1"/>
    <property type="molecule type" value="Genomic_DNA"/>
</dbReference>
<accession>A0AAW1TPG8</accession>
<gene>
    <name evidence="1" type="ORF">WA026_006161</name>
</gene>
<organism evidence="1 2">
    <name type="scientific">Henosepilachna vigintioctopunctata</name>
    <dbReference type="NCBI Taxonomy" id="420089"/>
    <lineage>
        <taxon>Eukaryota</taxon>
        <taxon>Metazoa</taxon>
        <taxon>Ecdysozoa</taxon>
        <taxon>Arthropoda</taxon>
        <taxon>Hexapoda</taxon>
        <taxon>Insecta</taxon>
        <taxon>Pterygota</taxon>
        <taxon>Neoptera</taxon>
        <taxon>Endopterygota</taxon>
        <taxon>Coleoptera</taxon>
        <taxon>Polyphaga</taxon>
        <taxon>Cucujiformia</taxon>
        <taxon>Coccinelloidea</taxon>
        <taxon>Coccinellidae</taxon>
        <taxon>Epilachninae</taxon>
        <taxon>Epilachnini</taxon>
        <taxon>Henosepilachna</taxon>
    </lineage>
</organism>